<proteinExistence type="predicted"/>
<evidence type="ECO:0000313" key="2">
    <source>
        <dbReference type="Proteomes" id="UP000640614"/>
    </source>
</evidence>
<gene>
    <name evidence="1" type="ORF">C4F50_08890</name>
</gene>
<evidence type="ECO:0008006" key="3">
    <source>
        <dbReference type="Google" id="ProtNLM"/>
    </source>
</evidence>
<dbReference type="EMBL" id="PRDM01000002">
    <property type="protein sequence ID" value="MBE8725061.1"/>
    <property type="molecule type" value="Genomic_DNA"/>
</dbReference>
<organism evidence="1 2">
    <name type="scientific">Flavobacterium hungaricum</name>
    <dbReference type="NCBI Taxonomy" id="2082725"/>
    <lineage>
        <taxon>Bacteria</taxon>
        <taxon>Pseudomonadati</taxon>
        <taxon>Bacteroidota</taxon>
        <taxon>Flavobacteriia</taxon>
        <taxon>Flavobacteriales</taxon>
        <taxon>Flavobacteriaceae</taxon>
        <taxon>Flavobacterium</taxon>
    </lineage>
</organism>
<comment type="caution">
    <text evidence="1">The sequence shown here is derived from an EMBL/GenBank/DDBJ whole genome shotgun (WGS) entry which is preliminary data.</text>
</comment>
<sequence>MRYKTIFLAAVLCALSCTKKPEAKIKAAAVNKDTLNQEVYEGEYEGYESEEINLKQLDFPKSGKNAEAFVLEPCEIKMKAEGFLNDDTLKDIVIVLQNKYNNTDDRAVLVLLQQRSGEYKLQDISWEALRDGDFNDSEEISIDNEKKLHIMLQNVGPAGSRETVYKYVNNELVLVKIETFYAGAGSHLSSQYDLVSGKVDHEVTNTLHDSMPSEHQIKSFKLKTAPLFVRDNPEEILEKLPYAEW</sequence>
<keyword evidence="2" id="KW-1185">Reference proteome</keyword>
<evidence type="ECO:0000313" key="1">
    <source>
        <dbReference type="EMBL" id="MBE8725061.1"/>
    </source>
</evidence>
<dbReference type="Proteomes" id="UP000640614">
    <property type="component" value="Unassembled WGS sequence"/>
</dbReference>
<name>A0ABR9TIF8_9FLAO</name>
<reference evidence="1 2" key="1">
    <citation type="submission" date="2018-07" db="EMBL/GenBank/DDBJ databases">
        <title>Genome assembly of strain KB82.</title>
        <authorList>
            <person name="Kukolya J."/>
            <person name="Horvath B."/>
            <person name="Nagy I."/>
            <person name="Toth A."/>
        </authorList>
    </citation>
    <scope>NUCLEOTIDE SEQUENCE [LARGE SCALE GENOMIC DNA]</scope>
    <source>
        <strain evidence="1 2">Kb82</strain>
    </source>
</reference>
<dbReference type="RefSeq" id="WP_193846070.1">
    <property type="nucleotide sequence ID" value="NZ_PRDM01000002.1"/>
</dbReference>
<accession>A0ABR9TIF8</accession>
<protein>
    <recommendedName>
        <fullName evidence="3">Lipoprotein</fullName>
    </recommendedName>
</protein>